<reference evidence="1 2" key="1">
    <citation type="submission" date="2014-11" db="EMBL/GenBank/DDBJ databases">
        <authorList>
            <person name="Wibberg Daniel"/>
        </authorList>
    </citation>
    <scope>NUCLEOTIDE SEQUENCE [LARGE SCALE GENOMIC DNA]</scope>
    <source>
        <strain evidence="1">Rhizoctonia solani AG1-IB 7/3/14</strain>
    </source>
</reference>
<dbReference type="AlphaFoldDB" id="A0A0B7FZI6"/>
<name>A0A0B7FZI6_THACB</name>
<evidence type="ECO:0000313" key="2">
    <source>
        <dbReference type="Proteomes" id="UP000059188"/>
    </source>
</evidence>
<dbReference type="Proteomes" id="UP000059188">
    <property type="component" value="Unassembled WGS sequence"/>
</dbReference>
<organism evidence="1 2">
    <name type="scientific">Thanatephorus cucumeris (strain AG1-IB / isolate 7/3/14)</name>
    <name type="common">Lettuce bottom rot fungus</name>
    <name type="synonym">Rhizoctonia solani</name>
    <dbReference type="NCBI Taxonomy" id="1108050"/>
    <lineage>
        <taxon>Eukaryota</taxon>
        <taxon>Fungi</taxon>
        <taxon>Dikarya</taxon>
        <taxon>Basidiomycota</taxon>
        <taxon>Agaricomycotina</taxon>
        <taxon>Agaricomycetes</taxon>
        <taxon>Cantharellales</taxon>
        <taxon>Ceratobasidiaceae</taxon>
        <taxon>Rhizoctonia</taxon>
        <taxon>Rhizoctonia solani AG-1</taxon>
    </lineage>
</organism>
<protein>
    <submittedName>
        <fullName evidence="1">Uncharacterized protein</fullName>
    </submittedName>
</protein>
<accession>A0A0B7FZI6</accession>
<dbReference type="EMBL" id="LN679179">
    <property type="protein sequence ID" value="CEL63376.1"/>
    <property type="molecule type" value="Genomic_DNA"/>
</dbReference>
<proteinExistence type="predicted"/>
<evidence type="ECO:0000313" key="1">
    <source>
        <dbReference type="EMBL" id="CEL63376.1"/>
    </source>
</evidence>
<keyword evidence="2" id="KW-1185">Reference proteome</keyword>
<gene>
    <name evidence="1" type="ORF">RSOLAG1IB_10712</name>
</gene>
<sequence length="89" mass="10124">MSCLDDAFACPLRETLSKFYLVAPEFKQGRLQLYNTMILVGGSTSTLYSPMGKIQGEARYLQYAYMLLNSVHQEDCQKGHVQPNHYIAE</sequence>